<gene>
    <name evidence="1" type="ORF">HaLaN_29547</name>
</gene>
<keyword evidence="2" id="KW-1185">Reference proteome</keyword>
<evidence type="ECO:0000313" key="1">
    <source>
        <dbReference type="EMBL" id="GFH30658.1"/>
    </source>
</evidence>
<sequence length="120" mass="13453">MHGSREAAKQKVFTNPVMVLCRPAAQGQGEWSSLMLCCVSKYEWVWFGTAQGGFVACMRDRWLTPLEPSAMMWLTPLKPSAVRLLGRPPPLGVLGLSVTHFKARCTWARHEVMQVLIIVL</sequence>
<proteinExistence type="predicted"/>
<dbReference type="EMBL" id="BLLF01005048">
    <property type="protein sequence ID" value="GFH30658.1"/>
    <property type="molecule type" value="Genomic_DNA"/>
</dbReference>
<evidence type="ECO:0000313" key="2">
    <source>
        <dbReference type="Proteomes" id="UP000485058"/>
    </source>
</evidence>
<accession>A0A6A0ADB9</accession>
<dbReference type="AlphaFoldDB" id="A0A6A0ADB9"/>
<name>A0A6A0ADB9_HAELA</name>
<dbReference type="Proteomes" id="UP000485058">
    <property type="component" value="Unassembled WGS sequence"/>
</dbReference>
<organism evidence="1 2">
    <name type="scientific">Haematococcus lacustris</name>
    <name type="common">Green alga</name>
    <name type="synonym">Haematococcus pluvialis</name>
    <dbReference type="NCBI Taxonomy" id="44745"/>
    <lineage>
        <taxon>Eukaryota</taxon>
        <taxon>Viridiplantae</taxon>
        <taxon>Chlorophyta</taxon>
        <taxon>core chlorophytes</taxon>
        <taxon>Chlorophyceae</taxon>
        <taxon>CS clade</taxon>
        <taxon>Chlamydomonadales</taxon>
        <taxon>Haematococcaceae</taxon>
        <taxon>Haematococcus</taxon>
    </lineage>
</organism>
<reference evidence="1 2" key="1">
    <citation type="submission" date="2020-02" db="EMBL/GenBank/DDBJ databases">
        <title>Draft genome sequence of Haematococcus lacustris strain NIES-144.</title>
        <authorList>
            <person name="Morimoto D."/>
            <person name="Nakagawa S."/>
            <person name="Yoshida T."/>
            <person name="Sawayama S."/>
        </authorList>
    </citation>
    <scope>NUCLEOTIDE SEQUENCE [LARGE SCALE GENOMIC DNA]</scope>
    <source>
        <strain evidence="1 2">NIES-144</strain>
    </source>
</reference>
<protein>
    <submittedName>
        <fullName evidence="1">Uncharacterized protein</fullName>
    </submittedName>
</protein>
<comment type="caution">
    <text evidence="1">The sequence shown here is derived from an EMBL/GenBank/DDBJ whole genome shotgun (WGS) entry which is preliminary data.</text>
</comment>